<dbReference type="EMBL" id="RCMK01000220">
    <property type="protein sequence ID" value="KAG2943088.1"/>
    <property type="molecule type" value="Genomic_DNA"/>
</dbReference>
<name>A0A8T1KUX1_9STRA</name>
<dbReference type="Proteomes" id="UP000736787">
    <property type="component" value="Unassembled WGS sequence"/>
</dbReference>
<evidence type="ECO:0000313" key="1">
    <source>
        <dbReference type="EMBL" id="KAG2943088.1"/>
    </source>
</evidence>
<accession>A0A8T1KUX1</accession>
<sequence>MGRAPTNARALWYNEYSQLQRLCSDIAGYGNWSRAVLLHLGMARTEATATAVTELHTSGFT</sequence>
<comment type="caution">
    <text evidence="1">The sequence shown here is derived from an EMBL/GenBank/DDBJ whole genome shotgun (WGS) entry which is preliminary data.</text>
</comment>
<protein>
    <submittedName>
        <fullName evidence="1">Uncharacterized protein</fullName>
    </submittedName>
</protein>
<gene>
    <name evidence="1" type="ORF">PC117_g9564</name>
</gene>
<reference evidence="1" key="1">
    <citation type="submission" date="2018-10" db="EMBL/GenBank/DDBJ databases">
        <title>Effector identification in a new, highly contiguous assembly of the strawberry crown rot pathogen Phytophthora cactorum.</title>
        <authorList>
            <person name="Armitage A.D."/>
            <person name="Nellist C.F."/>
            <person name="Bates H."/>
            <person name="Vickerstaff R.J."/>
            <person name="Harrison R.J."/>
        </authorList>
    </citation>
    <scope>NUCLEOTIDE SEQUENCE</scope>
    <source>
        <strain evidence="1">4040</strain>
    </source>
</reference>
<dbReference type="AlphaFoldDB" id="A0A8T1KUX1"/>
<evidence type="ECO:0000313" key="2">
    <source>
        <dbReference type="Proteomes" id="UP000736787"/>
    </source>
</evidence>
<proteinExistence type="predicted"/>
<organism evidence="1 2">
    <name type="scientific">Phytophthora cactorum</name>
    <dbReference type="NCBI Taxonomy" id="29920"/>
    <lineage>
        <taxon>Eukaryota</taxon>
        <taxon>Sar</taxon>
        <taxon>Stramenopiles</taxon>
        <taxon>Oomycota</taxon>
        <taxon>Peronosporomycetes</taxon>
        <taxon>Peronosporales</taxon>
        <taxon>Peronosporaceae</taxon>
        <taxon>Phytophthora</taxon>
    </lineage>
</organism>